<evidence type="ECO:0000256" key="2">
    <source>
        <dbReference type="ARBA" id="ARBA00023163"/>
    </source>
</evidence>
<organism evidence="5 6">
    <name type="scientific">Methylobacterium organophilum</name>
    <dbReference type="NCBI Taxonomy" id="410"/>
    <lineage>
        <taxon>Bacteria</taxon>
        <taxon>Pseudomonadati</taxon>
        <taxon>Pseudomonadota</taxon>
        <taxon>Alphaproteobacteria</taxon>
        <taxon>Hyphomicrobiales</taxon>
        <taxon>Methylobacteriaceae</taxon>
        <taxon>Methylobacterium</taxon>
    </lineage>
</organism>
<dbReference type="InterPro" id="IPR052158">
    <property type="entry name" value="INH-QAR"/>
</dbReference>
<dbReference type="SMART" id="SM00342">
    <property type="entry name" value="HTH_ARAC"/>
    <property type="match status" value="1"/>
</dbReference>
<protein>
    <submittedName>
        <fullName evidence="5">HTH-type transcriptional regulator CdhR</fullName>
    </submittedName>
</protein>
<keyword evidence="1" id="KW-0805">Transcription regulation</keyword>
<dbReference type="EMBL" id="BPQV01000008">
    <property type="protein sequence ID" value="GJE28025.1"/>
    <property type="molecule type" value="Genomic_DNA"/>
</dbReference>
<proteinExistence type="predicted"/>
<gene>
    <name evidence="5" type="primary">cdhR_2</name>
    <name evidence="5" type="ORF">LKMONMHP_2889</name>
</gene>
<comment type="caution">
    <text evidence="5">The sequence shown here is derived from an EMBL/GenBank/DDBJ whole genome shotgun (WGS) entry which is preliminary data.</text>
</comment>
<dbReference type="Pfam" id="PF01965">
    <property type="entry name" value="DJ-1_PfpI"/>
    <property type="match status" value="1"/>
</dbReference>
<evidence type="ECO:0000313" key="6">
    <source>
        <dbReference type="Proteomes" id="UP001055156"/>
    </source>
</evidence>
<accession>A0ABQ4TAX0</accession>
<dbReference type="Gene3D" id="1.10.10.60">
    <property type="entry name" value="Homeodomain-like"/>
    <property type="match status" value="1"/>
</dbReference>
<dbReference type="RefSeq" id="WP_238311818.1">
    <property type="nucleotide sequence ID" value="NZ_BPQV01000008.1"/>
</dbReference>
<dbReference type="SUPFAM" id="SSF52317">
    <property type="entry name" value="Class I glutamine amidotransferase-like"/>
    <property type="match status" value="1"/>
</dbReference>
<dbReference type="InterPro" id="IPR029062">
    <property type="entry name" value="Class_I_gatase-like"/>
</dbReference>
<name>A0ABQ4TAX0_METOR</name>
<dbReference type="SUPFAM" id="SSF46689">
    <property type="entry name" value="Homeodomain-like"/>
    <property type="match status" value="1"/>
</dbReference>
<dbReference type="PANTHER" id="PTHR43130">
    <property type="entry name" value="ARAC-FAMILY TRANSCRIPTIONAL REGULATOR"/>
    <property type="match status" value="1"/>
</dbReference>
<feature type="compositionally biased region" description="Basic and acidic residues" evidence="3">
    <location>
        <begin position="305"/>
        <end position="323"/>
    </location>
</feature>
<feature type="region of interest" description="Disordered" evidence="3">
    <location>
        <begin position="300"/>
        <end position="329"/>
    </location>
</feature>
<dbReference type="Proteomes" id="UP001055156">
    <property type="component" value="Unassembled WGS sequence"/>
</dbReference>
<dbReference type="InterPro" id="IPR009057">
    <property type="entry name" value="Homeodomain-like_sf"/>
</dbReference>
<evidence type="ECO:0000256" key="1">
    <source>
        <dbReference type="ARBA" id="ARBA00023015"/>
    </source>
</evidence>
<feature type="domain" description="HTH araC/xylS-type" evidence="4">
    <location>
        <begin position="226"/>
        <end position="324"/>
    </location>
</feature>
<reference evidence="5" key="1">
    <citation type="journal article" date="2021" name="Front. Microbiol.">
        <title>Comprehensive Comparative Genomics and Phenotyping of Methylobacterium Species.</title>
        <authorList>
            <person name="Alessa O."/>
            <person name="Ogura Y."/>
            <person name="Fujitani Y."/>
            <person name="Takami H."/>
            <person name="Hayashi T."/>
            <person name="Sahin N."/>
            <person name="Tani A."/>
        </authorList>
    </citation>
    <scope>NUCLEOTIDE SEQUENCE</scope>
    <source>
        <strain evidence="5">NBRC 15689</strain>
    </source>
</reference>
<dbReference type="Gene3D" id="3.40.50.880">
    <property type="match status" value="1"/>
</dbReference>
<dbReference type="PROSITE" id="PS01124">
    <property type="entry name" value="HTH_ARAC_FAMILY_2"/>
    <property type="match status" value="1"/>
</dbReference>
<evidence type="ECO:0000259" key="4">
    <source>
        <dbReference type="PROSITE" id="PS01124"/>
    </source>
</evidence>
<evidence type="ECO:0000313" key="5">
    <source>
        <dbReference type="EMBL" id="GJE28025.1"/>
    </source>
</evidence>
<dbReference type="Pfam" id="PF12833">
    <property type="entry name" value="HTH_18"/>
    <property type="match status" value="1"/>
</dbReference>
<dbReference type="InterPro" id="IPR002818">
    <property type="entry name" value="DJ-1/PfpI"/>
</dbReference>
<keyword evidence="2" id="KW-0804">Transcription</keyword>
<dbReference type="PANTHER" id="PTHR43130:SF3">
    <property type="entry name" value="HTH-TYPE TRANSCRIPTIONAL REGULATOR RV1931C"/>
    <property type="match status" value="1"/>
</dbReference>
<evidence type="ECO:0000256" key="3">
    <source>
        <dbReference type="SAM" id="MobiDB-lite"/>
    </source>
</evidence>
<dbReference type="InterPro" id="IPR018060">
    <property type="entry name" value="HTH_AraC"/>
</dbReference>
<dbReference type="CDD" id="cd03136">
    <property type="entry name" value="GATase1_AraC_ArgR_like"/>
    <property type="match status" value="1"/>
</dbReference>
<keyword evidence="6" id="KW-1185">Reference proteome</keyword>
<reference evidence="5" key="2">
    <citation type="submission" date="2021-08" db="EMBL/GenBank/DDBJ databases">
        <authorList>
            <person name="Tani A."/>
            <person name="Ola A."/>
            <person name="Ogura Y."/>
            <person name="Katsura K."/>
            <person name="Hayashi T."/>
        </authorList>
    </citation>
    <scope>NUCLEOTIDE SEQUENCE</scope>
    <source>
        <strain evidence="5">NBRC 15689</strain>
    </source>
</reference>
<sequence length="329" mass="35432">MAALTLNGAGSRPLAVGFVLLPGFPLMSYASAVEPLRAANTLSGRNLYRWWHAAPGDAPVQASNGVAILPDVKVGALDLDADWVLVCAGGNPAAFADPGLTAWLRRLARAGLVIGGISGGPYLLARAGLLDGRRCTLHWEHIPAFQESFPKAEVVRSLFEIAGDRVTCSGGTAALDMMLTLIGRDHGPKLAAGVSDWFLHDQIRQGPDPQRMDLQARTGIRDARLLRVLAAMEGHLEAPLSREALAALGRVSTRQLERLFRDLLGTGLHRHYLGLRLAQAQRLRRESPLTAAEIAAATGFSSADELSRAERRERRRAESDRLVKATAPE</sequence>